<feature type="signal peptide" evidence="1">
    <location>
        <begin position="1"/>
        <end position="28"/>
    </location>
</feature>
<dbReference type="STRING" id="985895.E5AEU3"/>
<dbReference type="Gene3D" id="3.30.70.1990">
    <property type="match status" value="1"/>
</dbReference>
<dbReference type="VEuPathDB" id="FungiDB:LEMA_P005190.1"/>
<evidence type="ECO:0008006" key="4">
    <source>
        <dbReference type="Google" id="ProtNLM"/>
    </source>
</evidence>
<dbReference type="SUPFAM" id="SSF51905">
    <property type="entry name" value="FAD/NAD(P)-binding domain"/>
    <property type="match status" value="1"/>
</dbReference>
<evidence type="ECO:0000313" key="2">
    <source>
        <dbReference type="EMBL" id="CBY01732.1"/>
    </source>
</evidence>
<protein>
    <recommendedName>
        <fullName evidence="4">Amine oxidase domain-containing protein</fullName>
    </recommendedName>
</protein>
<keyword evidence="1" id="KW-0732">Signal</keyword>
<dbReference type="InterPro" id="IPR036188">
    <property type="entry name" value="FAD/NAD-bd_sf"/>
</dbReference>
<evidence type="ECO:0000313" key="3">
    <source>
        <dbReference type="Proteomes" id="UP000002668"/>
    </source>
</evidence>
<dbReference type="HOGENOM" id="CLU_028280_0_0_1"/>
<proteinExistence type="predicted"/>
<dbReference type="Proteomes" id="UP000002668">
    <property type="component" value="Genome"/>
</dbReference>
<gene>
    <name evidence="2" type="ORF">LEMA_P005190.1</name>
</gene>
<name>E5AEU3_LEPMJ</name>
<evidence type="ECO:0000256" key="1">
    <source>
        <dbReference type="SAM" id="SignalP"/>
    </source>
</evidence>
<dbReference type="OrthoDB" id="68575at2759"/>
<dbReference type="Gene3D" id="3.50.50.60">
    <property type="entry name" value="FAD/NAD(P)-binding domain"/>
    <property type="match status" value="1"/>
</dbReference>
<organism evidence="2 3">
    <name type="scientific">Leptosphaeria maculans (strain JN3 / isolate v23.1.3 / race Av1-4-5-6-7-8)</name>
    <name type="common">Blackleg fungus</name>
    <name type="synonym">Phoma lingam</name>
    <dbReference type="NCBI Taxonomy" id="985895"/>
    <lineage>
        <taxon>Eukaryota</taxon>
        <taxon>Fungi</taxon>
        <taxon>Dikarya</taxon>
        <taxon>Ascomycota</taxon>
        <taxon>Pezizomycotina</taxon>
        <taxon>Dothideomycetes</taxon>
        <taxon>Pleosporomycetidae</taxon>
        <taxon>Pleosporales</taxon>
        <taxon>Pleosporineae</taxon>
        <taxon>Leptosphaeriaceae</taxon>
        <taxon>Plenodomus</taxon>
        <taxon>Plenodomus lingam/Leptosphaeria maculans species complex</taxon>
    </lineage>
</organism>
<dbReference type="Gene3D" id="1.10.405.20">
    <property type="match status" value="1"/>
</dbReference>
<sequence length="558" mass="60224">MPPITTLFALPLRLLLLVSAILPQSITATPSILTTDVVILGGGASGTYAAVRLRDDLNTSILLIEPHSHLGGSVSTYRVAGTNESFEYGVQSYLPNGPALALFTRFGIALEPFTANRLSALNVDIETGRVLTDYTAPSANATNAAFGRWLEVVAKYEHMLEPGYWDFPQPGHVPAVLLESFGVFAKREGIEAAVPRIMAISGVGSGGIQGLLVLHVFQAFGASLTRDVLSNSLVKPVGSNSLLYERALARLQPDVLLESTVQDVRRTSAGVELWVKQGSREYLIQARRVLYAAPPSLSNLGPFHPDEKEKAVFEQWAEGGEYIGVAKIDCIPEGVSVNFFPKSASPSNYLALKDYPYSLRLDSTGPPGMHLFRVIFGANFTLTAGIFKDLVADSVQKLQDGGAVTGRCETDFKAVSNHSRPMWKQSAEQIQAGFVQDLYGLQGHRGMWGMEIMKRVFDATDKDSKIVWLAHTIPSLSQATVLHKSGKKKIRCGFCLDGLGPNAQVPLSLQGGMPAEKDGRLRLRLELMCGGGVTMVMVTIWVTVRSAMGAGGCTLSCI</sequence>
<dbReference type="InParanoid" id="E5AEU3"/>
<reference evidence="3" key="1">
    <citation type="journal article" date="2011" name="Nat. Commun.">
        <title>Effector diversification within compartments of the Leptosphaeria maculans genome affected by Repeat-Induced Point mutations.</title>
        <authorList>
            <person name="Rouxel T."/>
            <person name="Grandaubert J."/>
            <person name="Hane J.K."/>
            <person name="Hoede C."/>
            <person name="van de Wouw A.P."/>
            <person name="Couloux A."/>
            <person name="Dominguez V."/>
            <person name="Anthouard V."/>
            <person name="Bally P."/>
            <person name="Bourras S."/>
            <person name="Cozijnsen A.J."/>
            <person name="Ciuffetti L.M."/>
            <person name="Degrave A."/>
            <person name="Dilmaghani A."/>
            <person name="Duret L."/>
            <person name="Fudal I."/>
            <person name="Goodwin S.B."/>
            <person name="Gout L."/>
            <person name="Glaser N."/>
            <person name="Linglin J."/>
            <person name="Kema G.H.J."/>
            <person name="Lapalu N."/>
            <person name="Lawrence C.B."/>
            <person name="May K."/>
            <person name="Meyer M."/>
            <person name="Ollivier B."/>
            <person name="Poulain J."/>
            <person name="Schoch C.L."/>
            <person name="Simon A."/>
            <person name="Spatafora J.W."/>
            <person name="Stachowiak A."/>
            <person name="Turgeon B.G."/>
            <person name="Tyler B.M."/>
            <person name="Vincent D."/>
            <person name="Weissenbach J."/>
            <person name="Amselem J."/>
            <person name="Quesneville H."/>
            <person name="Oliver R.P."/>
            <person name="Wincker P."/>
            <person name="Balesdent M.-H."/>
            <person name="Howlett B.J."/>
        </authorList>
    </citation>
    <scope>NUCLEOTIDE SEQUENCE [LARGE SCALE GENOMIC DNA]</scope>
    <source>
        <strain evidence="3">JN3 / isolate v23.1.3 / race Av1-4-5-6-7-8</strain>
    </source>
</reference>
<dbReference type="AlphaFoldDB" id="E5AEU3"/>
<dbReference type="eggNOG" id="ENOG502SIR2">
    <property type="taxonomic scope" value="Eukaryota"/>
</dbReference>
<feature type="chain" id="PRO_5003195272" description="Amine oxidase domain-containing protein" evidence="1">
    <location>
        <begin position="29"/>
        <end position="558"/>
    </location>
</feature>
<dbReference type="Pfam" id="PF13450">
    <property type="entry name" value="NAD_binding_8"/>
    <property type="match status" value="1"/>
</dbReference>
<dbReference type="EMBL" id="FP929139">
    <property type="protein sequence ID" value="CBY01732.1"/>
    <property type="molecule type" value="Genomic_DNA"/>
</dbReference>
<accession>E5AEU3</accession>
<keyword evidence="3" id="KW-1185">Reference proteome</keyword>
<dbReference type="OMA" id="NFQTTLW"/>